<dbReference type="InterPro" id="IPR044926">
    <property type="entry name" value="RGS_subdomain_2"/>
</dbReference>
<organism evidence="3 4">
    <name type="scientific">Polyrhizophydium stewartii</name>
    <dbReference type="NCBI Taxonomy" id="2732419"/>
    <lineage>
        <taxon>Eukaryota</taxon>
        <taxon>Fungi</taxon>
        <taxon>Fungi incertae sedis</taxon>
        <taxon>Chytridiomycota</taxon>
        <taxon>Chytridiomycota incertae sedis</taxon>
        <taxon>Chytridiomycetes</taxon>
        <taxon>Rhizophydiales</taxon>
        <taxon>Rhizophydiales incertae sedis</taxon>
        <taxon>Polyrhizophydium</taxon>
    </lineage>
</organism>
<protein>
    <recommendedName>
        <fullName evidence="2">RGS domain-containing protein</fullName>
    </recommendedName>
</protein>
<feature type="compositionally biased region" description="Polar residues" evidence="1">
    <location>
        <begin position="68"/>
        <end position="87"/>
    </location>
</feature>
<accession>A0ABR4NBU6</accession>
<evidence type="ECO:0000256" key="1">
    <source>
        <dbReference type="SAM" id="MobiDB-lite"/>
    </source>
</evidence>
<dbReference type="SUPFAM" id="SSF48097">
    <property type="entry name" value="Regulator of G-protein signaling, RGS"/>
    <property type="match status" value="1"/>
</dbReference>
<dbReference type="Gene3D" id="1.10.167.10">
    <property type="entry name" value="Regulator of G-protein Signalling 4, domain 2"/>
    <property type="match status" value="1"/>
</dbReference>
<dbReference type="SMART" id="SM00315">
    <property type="entry name" value="RGS"/>
    <property type="match status" value="1"/>
</dbReference>
<dbReference type="Pfam" id="PF00615">
    <property type="entry name" value="RGS"/>
    <property type="match status" value="1"/>
</dbReference>
<dbReference type="Proteomes" id="UP001527925">
    <property type="component" value="Unassembled WGS sequence"/>
</dbReference>
<feature type="region of interest" description="Disordered" evidence="1">
    <location>
        <begin position="36"/>
        <end position="106"/>
    </location>
</feature>
<dbReference type="PROSITE" id="PS50132">
    <property type="entry name" value="RGS"/>
    <property type="match status" value="1"/>
</dbReference>
<name>A0ABR4NBU6_9FUNG</name>
<dbReference type="PANTHER" id="PTHR10845">
    <property type="entry name" value="REGULATOR OF G PROTEIN SIGNALING"/>
    <property type="match status" value="1"/>
</dbReference>
<dbReference type="InterPro" id="IPR016137">
    <property type="entry name" value="RGS"/>
</dbReference>
<feature type="domain" description="RGS" evidence="2">
    <location>
        <begin position="162"/>
        <end position="296"/>
    </location>
</feature>
<feature type="compositionally biased region" description="Polar residues" evidence="1">
    <location>
        <begin position="36"/>
        <end position="60"/>
    </location>
</feature>
<dbReference type="EMBL" id="JADGIZ020000013">
    <property type="protein sequence ID" value="KAL2917018.1"/>
    <property type="molecule type" value="Genomic_DNA"/>
</dbReference>
<comment type="caution">
    <text evidence="3">The sequence shown here is derived from an EMBL/GenBank/DDBJ whole genome shotgun (WGS) entry which is preliminary data.</text>
</comment>
<evidence type="ECO:0000313" key="4">
    <source>
        <dbReference type="Proteomes" id="UP001527925"/>
    </source>
</evidence>
<keyword evidence="4" id="KW-1185">Reference proteome</keyword>
<evidence type="ECO:0000259" key="2">
    <source>
        <dbReference type="PROSITE" id="PS50132"/>
    </source>
</evidence>
<evidence type="ECO:0000313" key="3">
    <source>
        <dbReference type="EMBL" id="KAL2917018.1"/>
    </source>
</evidence>
<proteinExistence type="predicted"/>
<reference evidence="3 4" key="1">
    <citation type="submission" date="2023-09" db="EMBL/GenBank/DDBJ databases">
        <title>Pangenome analysis of Batrachochytrium dendrobatidis and related Chytrids.</title>
        <authorList>
            <person name="Yacoub M.N."/>
            <person name="Stajich J.E."/>
            <person name="James T.Y."/>
        </authorList>
    </citation>
    <scope>NUCLEOTIDE SEQUENCE [LARGE SCALE GENOMIC DNA]</scope>
    <source>
        <strain evidence="3 4">JEL0888</strain>
    </source>
</reference>
<gene>
    <name evidence="3" type="ORF">HK105_203450</name>
</gene>
<dbReference type="PANTHER" id="PTHR10845:SF192">
    <property type="entry name" value="DOUBLE HIT, ISOFORM B"/>
    <property type="match status" value="1"/>
</dbReference>
<sequence length="310" mass="33146">MFIDMGLPLIFFLKSRRRNISTFGSTSSHNFSWLTRSSRASTTSNKIPSSPSVENTSAESMTVAEARQQPSANAPQQISVSISTDAGSKTEAMSAPKSVQVRPMSSASPSPVAAAVHAVQLSPPTHSVAADSNKRSPAPPRCAIRAALGGHSTSSAEPKQLTIADILESRHLRDAFAKLLAREFAVEGLLFVQTVLQYKRQFQQLSIRPSDTQIAASAASVFRYFLDPNAANEVLLPKKIVDKATIVFETQVQHGCGVDLDVAAKLFDEAAAHVARMLAANHLSKFVLSSAYKDAAAAEEAELALENAGR</sequence>
<dbReference type="InterPro" id="IPR036305">
    <property type="entry name" value="RGS_sf"/>
</dbReference>